<dbReference type="GO" id="GO:0004519">
    <property type="term" value="F:endonuclease activity"/>
    <property type="evidence" value="ECO:0007669"/>
    <property type="project" value="UniProtKB-KW"/>
</dbReference>
<keyword evidence="2" id="KW-1185">Reference proteome</keyword>
<sequence>MPENRMPRPRRHGTVYSRRKGCTCEPCMDAARDLQLRRRYGISIERYRQMMTNQDGRCNACGLEWEGWEQRFSVDHDHATGNVRALLCQPCNLALGHVQDDPERLQLLIDYLRRHSFGY</sequence>
<keyword evidence="1" id="KW-0255">Endonuclease</keyword>
<dbReference type="EMBL" id="LT629695">
    <property type="protein sequence ID" value="SDH37950.1"/>
    <property type="molecule type" value="Genomic_DNA"/>
</dbReference>
<dbReference type="AlphaFoldDB" id="A0A1G8BZ24"/>
<dbReference type="InterPro" id="IPR038563">
    <property type="entry name" value="Endonuclease_7_sf"/>
</dbReference>
<accession>A0A1G8BZ24</accession>
<dbReference type="Gene3D" id="3.40.1800.10">
    <property type="entry name" value="His-Me finger endonucleases"/>
    <property type="match status" value="1"/>
</dbReference>
<dbReference type="SUPFAM" id="SSF54060">
    <property type="entry name" value="His-Me finger endonucleases"/>
    <property type="match status" value="1"/>
</dbReference>
<reference evidence="2" key="1">
    <citation type="submission" date="2016-10" db="EMBL/GenBank/DDBJ databases">
        <authorList>
            <person name="Varghese N."/>
            <person name="Submissions S."/>
        </authorList>
    </citation>
    <scope>NUCLEOTIDE SEQUENCE [LARGE SCALE GENOMIC DNA]</scope>
    <source>
        <strain evidence="2">DSM 22002</strain>
    </source>
</reference>
<evidence type="ECO:0000313" key="1">
    <source>
        <dbReference type="EMBL" id="SDH37950.1"/>
    </source>
</evidence>
<keyword evidence="1" id="KW-0540">Nuclease</keyword>
<name>A0A1G8BZ24_9MICO</name>
<dbReference type="InterPro" id="IPR004211">
    <property type="entry name" value="Endonuclease_7"/>
</dbReference>
<dbReference type="STRING" id="399736.SAMN04489720_1092"/>
<protein>
    <submittedName>
        <fullName evidence="1">Recombination endonuclease VII</fullName>
    </submittedName>
</protein>
<keyword evidence="1" id="KW-0378">Hydrolase</keyword>
<proteinExistence type="predicted"/>
<dbReference type="Pfam" id="PF02945">
    <property type="entry name" value="Endonuclease_7"/>
    <property type="match status" value="1"/>
</dbReference>
<gene>
    <name evidence="1" type="ORF">SAMN04489720_1092</name>
</gene>
<dbReference type="InterPro" id="IPR044925">
    <property type="entry name" value="His-Me_finger_sf"/>
</dbReference>
<dbReference type="OrthoDB" id="581550at2"/>
<evidence type="ECO:0000313" key="2">
    <source>
        <dbReference type="Proteomes" id="UP000198822"/>
    </source>
</evidence>
<dbReference type="Proteomes" id="UP000198822">
    <property type="component" value="Chromosome I"/>
</dbReference>
<organism evidence="1 2">
    <name type="scientific">Agrococcus jejuensis</name>
    <dbReference type="NCBI Taxonomy" id="399736"/>
    <lineage>
        <taxon>Bacteria</taxon>
        <taxon>Bacillati</taxon>
        <taxon>Actinomycetota</taxon>
        <taxon>Actinomycetes</taxon>
        <taxon>Micrococcales</taxon>
        <taxon>Microbacteriaceae</taxon>
        <taxon>Agrococcus</taxon>
    </lineage>
</organism>